<dbReference type="Pfam" id="PF00098">
    <property type="entry name" value="zf-CCHC"/>
    <property type="match status" value="2"/>
</dbReference>
<dbReference type="Gene3D" id="1.10.150.90">
    <property type="entry name" value="Immunodeficiency lentiviruses, gag gene matrix protein p17"/>
    <property type="match status" value="1"/>
</dbReference>
<evidence type="ECO:0000256" key="2">
    <source>
        <dbReference type="ARBA" id="ARBA00022462"/>
    </source>
</evidence>
<proteinExistence type="inferred from homology"/>
<evidence type="ECO:0000256" key="23">
    <source>
        <dbReference type="RuleBase" id="RU004487"/>
    </source>
</evidence>
<dbReference type="InterPro" id="IPR000071">
    <property type="entry name" value="Lentvrl_matrix_N"/>
</dbReference>
<feature type="compositionally biased region" description="Basic and acidic residues" evidence="24">
    <location>
        <begin position="491"/>
        <end position="508"/>
    </location>
</feature>
<keyword evidence="20 23" id="KW-1035">Host cytoplasm</keyword>
<keyword evidence="10" id="KW-0519">Myristate</keyword>
<dbReference type="Pfam" id="PF00607">
    <property type="entry name" value="Gag_p24"/>
    <property type="match status" value="1"/>
</dbReference>
<evidence type="ECO:0000256" key="8">
    <source>
        <dbReference type="ARBA" id="ARBA00022612"/>
    </source>
</evidence>
<dbReference type="GO" id="GO:0019013">
    <property type="term" value="C:viral nucleocapsid"/>
    <property type="evidence" value="ECO:0007669"/>
    <property type="project" value="UniProtKB-KW"/>
</dbReference>
<dbReference type="InterPro" id="IPR050195">
    <property type="entry name" value="Primate_lentivir_Gag_pol-like"/>
</dbReference>
<evidence type="ECO:0000313" key="26">
    <source>
        <dbReference type="EMBL" id="ARM39069.1"/>
    </source>
</evidence>
<keyword evidence="17" id="KW-1043">Host membrane</keyword>
<keyword evidence="12" id="KW-0677">Repeat</keyword>
<comment type="similarity">
    <text evidence="1">Belongs to the primate lentivirus group gag polyprotein family.</text>
</comment>
<evidence type="ECO:0000256" key="24">
    <source>
        <dbReference type="SAM" id="MobiDB-lite"/>
    </source>
</evidence>
<dbReference type="PANTHER" id="PTHR40389:SF4">
    <property type="match status" value="1"/>
</dbReference>
<feature type="region of interest" description="Disordered" evidence="24">
    <location>
        <begin position="452"/>
        <end position="521"/>
    </location>
</feature>
<feature type="domain" description="CCHC-type" evidence="25">
    <location>
        <begin position="400"/>
        <end position="415"/>
    </location>
</feature>
<dbReference type="InterPro" id="IPR008916">
    <property type="entry name" value="Retrov_capsid_C"/>
</dbReference>
<keyword evidence="15 23" id="KW-0862">Zinc</keyword>
<comment type="PTM">
    <molecule>Gag-Pol polyprotein</molecule>
    <text evidence="23">Specific enzymatic cleavages by the viral protease yield mature proteins.</text>
</comment>
<dbReference type="InterPro" id="IPR010999">
    <property type="entry name" value="Retrovr_matrix"/>
</dbReference>
<organismHost>
    <name type="scientific">Cercopithecidae</name>
    <name type="common">Old World monkeys</name>
    <dbReference type="NCBI Taxonomy" id="9527"/>
</organismHost>
<dbReference type="SUPFAM" id="SSF47943">
    <property type="entry name" value="Retrovirus capsid protein, N-terminal core domain"/>
    <property type="match status" value="1"/>
</dbReference>
<evidence type="ECO:0000256" key="12">
    <source>
        <dbReference type="ARBA" id="ARBA00022737"/>
    </source>
</evidence>
<dbReference type="SUPFAM" id="SSF47353">
    <property type="entry name" value="Retrovirus capsid dimerization domain-like"/>
    <property type="match status" value="1"/>
</dbReference>
<evidence type="ECO:0000256" key="9">
    <source>
        <dbReference type="ARBA" id="ARBA00022637"/>
    </source>
</evidence>
<evidence type="ECO:0000256" key="14">
    <source>
        <dbReference type="ARBA" id="ARBA00022771"/>
    </source>
</evidence>
<evidence type="ECO:0000256" key="7">
    <source>
        <dbReference type="ARBA" id="ARBA00022581"/>
    </source>
</evidence>
<dbReference type="InterPro" id="IPR012344">
    <property type="entry name" value="Matrix_HIV/RSV_N"/>
</dbReference>
<name>A0A1W6I4S9_SIV</name>
<gene>
    <name evidence="26" type="primary">gag</name>
</gene>
<dbReference type="GO" id="GO:0042025">
    <property type="term" value="C:host cell nucleus"/>
    <property type="evidence" value="ECO:0007669"/>
    <property type="project" value="UniProtKB-SubCell"/>
</dbReference>
<dbReference type="Gene3D" id="1.10.1200.30">
    <property type="match status" value="1"/>
</dbReference>
<dbReference type="GO" id="GO:0003723">
    <property type="term" value="F:RNA binding"/>
    <property type="evidence" value="ECO:0007669"/>
    <property type="project" value="UniProtKB-KW"/>
</dbReference>
<dbReference type="Gene3D" id="1.20.5.760">
    <property type="entry name" value="Single helix bin"/>
    <property type="match status" value="1"/>
</dbReference>
<keyword evidence="2" id="KW-1187">Viral budding via the host ESCRT complexes</keyword>
<keyword evidence="14 22" id="KW-0863">Zinc-finger</keyword>
<dbReference type="GO" id="GO:0039702">
    <property type="term" value="P:viral budding via host ESCRT complex"/>
    <property type="evidence" value="ECO:0007669"/>
    <property type="project" value="UniProtKB-KW"/>
</dbReference>
<sequence length="521" mass="57285">MGARHSAMLTGSKLDKYEKVRLRPKGKKKYLIKHIVWASKELERFGLADSLLESKEGCQKILEVVMPLEPTGSESLKSLFGIVSVLYCIHADITIEDTEEAKKQIRLRVVVQDKPPGGGSPGAGTSGGSTSSAYPVIRNPQGQYQHQSLSPRILKAWVSTVEEKKFAPEVVAMFQALSEGCIPYDINQMLNAIGEHQGALQIIKDVINEEAKDWDILHPQPAQPQPNAGLPEWPTGADVAGVSSTPQQQIEWMTRAQNPVNVAEVYRKWVILGLQRCVKMYNPVSILDIRQGPKEAFKDYVDRFFKCLRAEQSDQAVKNWMTTTLLVQNANPECKAILKAMPGATLEEMLQACQGVGGPASKSRLLAEAMVSAMTKAGALNMVQGGARGGGRRPPPSNPRCFNCGKFGHISKNCPLPKRIRCFKCGKEGHMARQCSAPGSANKVNFLGDLPGFRGRRGPRNFPVTTDPSAPPMDPEWEPRMVNFSPVVSPEGEKKTQGKRTEGQEKKPLYPSLSSLFEDDQ</sequence>
<keyword evidence="4" id="KW-0597">Phosphoprotein</keyword>
<evidence type="ECO:0000256" key="17">
    <source>
        <dbReference type="ARBA" id="ARBA00022870"/>
    </source>
</evidence>
<dbReference type="SUPFAM" id="SSF47836">
    <property type="entry name" value="Retroviral matrix proteins"/>
    <property type="match status" value="1"/>
</dbReference>
<evidence type="ECO:0000256" key="6">
    <source>
        <dbReference type="ARBA" id="ARBA00022562"/>
    </source>
</evidence>
<keyword evidence="5 23" id="KW-0167">Capsid protein</keyword>
<keyword evidence="16 23" id="KW-0946">Virion</keyword>
<evidence type="ECO:0000256" key="15">
    <source>
        <dbReference type="ARBA" id="ARBA00022833"/>
    </source>
</evidence>
<accession>A0A1W6I4S9</accession>
<protein>
    <recommendedName>
        <fullName evidence="23">Gag polyprotein</fullName>
    </recommendedName>
    <component>
        <recommendedName>
            <fullName evidence="23">Matrix protein p17</fullName>
            <shortName evidence="23">MA</shortName>
        </recommendedName>
    </component>
</protein>
<evidence type="ECO:0000256" key="10">
    <source>
        <dbReference type="ARBA" id="ARBA00022707"/>
    </source>
</evidence>
<evidence type="ECO:0000256" key="20">
    <source>
        <dbReference type="ARBA" id="ARBA00023200"/>
    </source>
</evidence>
<keyword evidence="3" id="KW-1032">Host cell membrane</keyword>
<dbReference type="InterPro" id="IPR045345">
    <property type="entry name" value="Gag_p24_C"/>
</dbReference>
<dbReference type="EMBL" id="KY497574">
    <property type="protein sequence ID" value="ARM39069.1"/>
    <property type="molecule type" value="Genomic_DNA"/>
</dbReference>
<keyword evidence="9" id="KW-1198">Viral budding</keyword>
<dbReference type="GO" id="GO:0055036">
    <property type="term" value="C:virion membrane"/>
    <property type="evidence" value="ECO:0007669"/>
    <property type="project" value="UniProtKB-SubCell"/>
</dbReference>
<keyword evidence="6 23" id="KW-1048">Host nucleus</keyword>
<feature type="region of interest" description="Disordered" evidence="24">
    <location>
        <begin position="112"/>
        <end position="137"/>
    </location>
</feature>
<comment type="subcellular location">
    <molecule>Matrix protein p17</molecule>
    <subcellularLocation>
        <location evidence="23">Virion membrane</location>
        <topology evidence="23">Lipid-anchor</topology>
    </subcellularLocation>
    <subcellularLocation>
        <location evidence="23">Host nucleus</location>
    </subcellularLocation>
    <subcellularLocation>
        <location evidence="23">Host cytoplasm</location>
    </subcellularLocation>
</comment>
<dbReference type="GO" id="GO:0008270">
    <property type="term" value="F:zinc ion binding"/>
    <property type="evidence" value="ECO:0007669"/>
    <property type="project" value="UniProtKB-KW"/>
</dbReference>
<dbReference type="InterPro" id="IPR036875">
    <property type="entry name" value="Znf_CCHC_sf"/>
</dbReference>
<evidence type="ECO:0000256" key="11">
    <source>
        <dbReference type="ARBA" id="ARBA00022723"/>
    </source>
</evidence>
<dbReference type="InterPro" id="IPR001878">
    <property type="entry name" value="Znf_CCHC"/>
</dbReference>
<evidence type="ECO:0000256" key="5">
    <source>
        <dbReference type="ARBA" id="ARBA00022561"/>
    </source>
</evidence>
<evidence type="ECO:0000259" key="25">
    <source>
        <dbReference type="PROSITE" id="PS50158"/>
    </source>
</evidence>
<keyword evidence="7 23" id="KW-0945">Host-virus interaction</keyword>
<evidence type="ECO:0000256" key="18">
    <source>
        <dbReference type="ARBA" id="ARBA00022884"/>
    </source>
</evidence>
<keyword evidence="8" id="KW-1188">Viral release from host cell</keyword>
<evidence type="ECO:0000256" key="19">
    <source>
        <dbReference type="ARBA" id="ARBA00023086"/>
    </source>
</evidence>
<keyword evidence="21" id="KW-0449">Lipoprotein</keyword>
<dbReference type="Gene3D" id="1.10.375.10">
    <property type="entry name" value="Human Immunodeficiency Virus Type 1 Capsid Protein"/>
    <property type="match status" value="1"/>
</dbReference>
<dbReference type="Pfam" id="PF19317">
    <property type="entry name" value="Gag_p24_C"/>
    <property type="match status" value="1"/>
</dbReference>
<evidence type="ECO:0000256" key="1">
    <source>
        <dbReference type="ARBA" id="ARBA00008364"/>
    </source>
</evidence>
<dbReference type="GO" id="GO:0005198">
    <property type="term" value="F:structural molecule activity"/>
    <property type="evidence" value="ECO:0007669"/>
    <property type="project" value="InterPro"/>
</dbReference>
<feature type="compositionally biased region" description="Gly residues" evidence="24">
    <location>
        <begin position="116"/>
        <end position="127"/>
    </location>
</feature>
<dbReference type="SMART" id="SM00343">
    <property type="entry name" value="ZnF_C2HC"/>
    <property type="match status" value="2"/>
</dbReference>
<keyword evidence="17" id="KW-0472">Membrane</keyword>
<dbReference type="SUPFAM" id="SSF57756">
    <property type="entry name" value="Retrovirus zinc finger-like domains"/>
    <property type="match status" value="1"/>
</dbReference>
<evidence type="ECO:0000256" key="16">
    <source>
        <dbReference type="ARBA" id="ARBA00022844"/>
    </source>
</evidence>
<dbReference type="PANTHER" id="PTHR40389">
    <property type="entry name" value="ENDOGENOUS RETROVIRUS GROUP K MEMBER 24 GAG POLYPROTEIN-RELATED"/>
    <property type="match status" value="1"/>
</dbReference>
<reference evidence="26" key="1">
    <citation type="journal article" date="2017" name="AIDS Res. Hum. Retroviruses">
        <title>Full Genome Characterization of a New Simian Immune Deficiency Virus Lineage in a Naturally Infected Cercopithecus ascanius whitesidei in the Democratic Republic of Congo Reveals High Genetic Diversity Among Red-Tailed Monkeys in Central and Eastern Africa.</title>
        <authorList>
            <person name="Ahuka-Mundeke S."/>
            <person name="Mbala-Kingebeni P."/>
            <person name="Ndimbo-Kumogo S.P."/>
            <person name="Foncelle C."/>
            <person name="Lunguya-Metila O."/>
            <person name="Muyembe-Tamfum J.J."/>
            <person name="Delaporte E."/>
            <person name="Peeters M."/>
            <person name="Ayouba A."/>
        </authorList>
    </citation>
    <scope>NUCLEOTIDE SEQUENCE</scope>
    <source>
        <strain evidence="26">SIVasc-13DRC-I8</strain>
    </source>
</reference>
<dbReference type="Gene3D" id="4.10.60.10">
    <property type="entry name" value="Zinc finger, CCHC-type"/>
    <property type="match status" value="2"/>
</dbReference>
<organism evidence="26">
    <name type="scientific">Simian immunodeficiency virus</name>
    <name type="common">SIV</name>
    <dbReference type="NCBI Taxonomy" id="11723"/>
    <lineage>
        <taxon>Viruses</taxon>
        <taxon>Riboviria</taxon>
        <taxon>Pararnavirae</taxon>
        <taxon>Artverviricota</taxon>
        <taxon>Revtraviricetes</taxon>
        <taxon>Ortervirales</taxon>
        <taxon>Retroviridae</taxon>
        <taxon>Orthoretrovirinae</taxon>
        <taxon>Lentivirus</taxon>
        <taxon>Lentivirus simimdef</taxon>
    </lineage>
</organism>
<dbReference type="InterPro" id="IPR008919">
    <property type="entry name" value="Retrov_capsid_N"/>
</dbReference>
<dbReference type="PROSITE" id="PS50158">
    <property type="entry name" value="ZF_CCHC"/>
    <property type="match status" value="2"/>
</dbReference>
<organismHost>
    <name type="scientific">Pan troglodytes</name>
    <name type="common">Chimpanzee</name>
    <dbReference type="NCBI Taxonomy" id="9598"/>
</organismHost>
<evidence type="ECO:0000256" key="4">
    <source>
        <dbReference type="ARBA" id="ARBA00022553"/>
    </source>
</evidence>
<dbReference type="GO" id="GO:0030430">
    <property type="term" value="C:host cell cytoplasm"/>
    <property type="evidence" value="ECO:0007669"/>
    <property type="project" value="UniProtKB-SubCell"/>
</dbReference>
<keyword evidence="11 23" id="KW-0479">Metal-binding</keyword>
<keyword evidence="19 23" id="KW-0543">Viral nucleoprotein</keyword>
<keyword evidence="18 23" id="KW-0694">RNA-binding</keyword>
<feature type="domain" description="CCHC-type" evidence="25">
    <location>
        <begin position="421"/>
        <end position="435"/>
    </location>
</feature>
<keyword evidence="13" id="KW-0688">Ribosomal frameshifting</keyword>
<comment type="subcellular location">
    <subcellularLocation>
        <location evidence="23">Virion</location>
    </subcellularLocation>
    <subcellularLocation>
        <location evidence="23">Host cytoplasm</location>
    </subcellularLocation>
    <subcellularLocation>
        <location evidence="23">Host nucleus</location>
    </subcellularLocation>
</comment>
<dbReference type="Pfam" id="PF00540">
    <property type="entry name" value="Gag_p17"/>
    <property type="match status" value="1"/>
</dbReference>
<dbReference type="GO" id="GO:0075523">
    <property type="term" value="P:viral translational frameshifting"/>
    <property type="evidence" value="ECO:0007669"/>
    <property type="project" value="UniProtKB-KW"/>
</dbReference>
<evidence type="ECO:0000256" key="13">
    <source>
        <dbReference type="ARBA" id="ARBA00022758"/>
    </source>
</evidence>
<evidence type="ECO:0000256" key="22">
    <source>
        <dbReference type="PROSITE-ProRule" id="PRU00047"/>
    </source>
</evidence>
<dbReference type="PRINTS" id="PR00234">
    <property type="entry name" value="HIV1MATRIX"/>
</dbReference>
<evidence type="ECO:0000256" key="21">
    <source>
        <dbReference type="ARBA" id="ARBA00023288"/>
    </source>
</evidence>
<evidence type="ECO:0000256" key="3">
    <source>
        <dbReference type="ARBA" id="ARBA00022511"/>
    </source>
</evidence>